<protein>
    <recommendedName>
        <fullName evidence="1">Tyrosine-protein phosphatase domain-containing protein</fullName>
    </recommendedName>
</protein>
<dbReference type="GO" id="GO:0004725">
    <property type="term" value="F:protein tyrosine phosphatase activity"/>
    <property type="evidence" value="ECO:0007669"/>
    <property type="project" value="InterPro"/>
</dbReference>
<reference evidence="2 3" key="1">
    <citation type="submission" date="2014-10" db="EMBL/GenBank/DDBJ databases">
        <title>Draft genome of the hookworm Ancylostoma caninum.</title>
        <authorList>
            <person name="Mitreva M."/>
        </authorList>
    </citation>
    <scope>NUCLEOTIDE SEQUENCE [LARGE SCALE GENOMIC DNA]</scope>
    <source>
        <strain evidence="2 3">Baltimore</strain>
    </source>
</reference>
<dbReference type="InterPro" id="IPR052782">
    <property type="entry name" value="Oocyte-zygote_transition_reg"/>
</dbReference>
<comment type="caution">
    <text evidence="2">The sequence shown here is derived from an EMBL/GenBank/DDBJ whole genome shotgun (WGS) entry which is preliminary data.</text>
</comment>
<dbReference type="EMBL" id="JOJR01000002">
    <property type="protein sequence ID" value="RCN53281.1"/>
    <property type="molecule type" value="Genomic_DNA"/>
</dbReference>
<dbReference type="Gene3D" id="3.90.190.10">
    <property type="entry name" value="Protein tyrosine phosphatase superfamily"/>
    <property type="match status" value="1"/>
</dbReference>
<evidence type="ECO:0000259" key="1">
    <source>
        <dbReference type="Pfam" id="PF00102"/>
    </source>
</evidence>
<name>A0A368H9J5_ANCCA</name>
<sequence>MRQMSPDEPSVIVSILFIKFTKADGTTEQREVRHYQWQDWPDRGVPPCRLTTMQYLFIHRVMLCYFLEKHRKRYESILTEENQAKYRKFVEEYNIVTGTN</sequence>
<dbReference type="InterPro" id="IPR000242">
    <property type="entry name" value="PTP_cat"/>
</dbReference>
<accession>A0A368H9J5</accession>
<dbReference type="STRING" id="29170.A0A368H9J5"/>
<dbReference type="Proteomes" id="UP000252519">
    <property type="component" value="Unassembled WGS sequence"/>
</dbReference>
<dbReference type="Pfam" id="PF00102">
    <property type="entry name" value="Y_phosphatase"/>
    <property type="match status" value="1"/>
</dbReference>
<feature type="domain" description="Tyrosine-protein phosphatase" evidence="1">
    <location>
        <begin position="8"/>
        <end position="53"/>
    </location>
</feature>
<dbReference type="InterPro" id="IPR029021">
    <property type="entry name" value="Prot-tyrosine_phosphatase-like"/>
</dbReference>
<dbReference type="SUPFAM" id="SSF52799">
    <property type="entry name" value="(Phosphotyrosine protein) phosphatases II"/>
    <property type="match status" value="1"/>
</dbReference>
<evidence type="ECO:0000313" key="2">
    <source>
        <dbReference type="EMBL" id="RCN53281.1"/>
    </source>
</evidence>
<gene>
    <name evidence="2" type="ORF">ANCCAN_00342</name>
</gene>
<evidence type="ECO:0000313" key="3">
    <source>
        <dbReference type="Proteomes" id="UP000252519"/>
    </source>
</evidence>
<keyword evidence="3" id="KW-1185">Reference proteome</keyword>
<organism evidence="2 3">
    <name type="scientific">Ancylostoma caninum</name>
    <name type="common">Dog hookworm</name>
    <dbReference type="NCBI Taxonomy" id="29170"/>
    <lineage>
        <taxon>Eukaryota</taxon>
        <taxon>Metazoa</taxon>
        <taxon>Ecdysozoa</taxon>
        <taxon>Nematoda</taxon>
        <taxon>Chromadorea</taxon>
        <taxon>Rhabditida</taxon>
        <taxon>Rhabditina</taxon>
        <taxon>Rhabditomorpha</taxon>
        <taxon>Strongyloidea</taxon>
        <taxon>Ancylostomatidae</taxon>
        <taxon>Ancylostomatinae</taxon>
        <taxon>Ancylostoma</taxon>
    </lineage>
</organism>
<proteinExistence type="predicted"/>
<dbReference type="OrthoDB" id="8815311at2759"/>
<dbReference type="AlphaFoldDB" id="A0A368H9J5"/>
<dbReference type="PANTHER" id="PTHR46163">
    <property type="entry name" value="TYROSINE-PROTEIN PHOSPHATASE-RELATED"/>
    <property type="match status" value="1"/>
</dbReference>
<dbReference type="PANTHER" id="PTHR46163:SF5">
    <property type="entry name" value="TYROSINE-PROTEIN PHOSPHATASE"/>
    <property type="match status" value="1"/>
</dbReference>